<name>A0A851HD32_9MOLU</name>
<dbReference type="GO" id="GO:0030163">
    <property type="term" value="P:protein catabolic process"/>
    <property type="evidence" value="ECO:0007669"/>
    <property type="project" value="TreeGrafter"/>
</dbReference>
<keyword evidence="6" id="KW-0812">Transmembrane</keyword>
<evidence type="ECO:0000256" key="3">
    <source>
        <dbReference type="ARBA" id="ARBA00022840"/>
    </source>
</evidence>
<dbReference type="PANTHER" id="PTHR23076:SF97">
    <property type="entry name" value="ATP-DEPENDENT ZINC METALLOPROTEASE YME1L1"/>
    <property type="match status" value="1"/>
</dbReference>
<keyword evidence="6" id="KW-1133">Transmembrane helix</keyword>
<gene>
    <name evidence="8" type="ORF">HR065_02760</name>
</gene>
<dbReference type="SMART" id="SM00382">
    <property type="entry name" value="AAA"/>
    <property type="match status" value="1"/>
</dbReference>
<dbReference type="Pfam" id="PF01434">
    <property type="entry name" value="Peptidase_M41"/>
    <property type="match status" value="1"/>
</dbReference>
<dbReference type="PROSITE" id="PS00674">
    <property type="entry name" value="AAA"/>
    <property type="match status" value="1"/>
</dbReference>
<keyword evidence="4" id="KW-0175">Coiled coil</keyword>
<dbReference type="Gene3D" id="3.40.50.300">
    <property type="entry name" value="P-loop containing nucleotide triphosphate hydrolases"/>
    <property type="match status" value="1"/>
</dbReference>
<dbReference type="RefSeq" id="WP_178734374.1">
    <property type="nucleotide sequence ID" value="NZ_JABUOH010000058.1"/>
</dbReference>
<dbReference type="GO" id="GO:0016887">
    <property type="term" value="F:ATP hydrolysis activity"/>
    <property type="evidence" value="ECO:0007669"/>
    <property type="project" value="InterPro"/>
</dbReference>
<dbReference type="InterPro" id="IPR003960">
    <property type="entry name" value="ATPase_AAA_CS"/>
</dbReference>
<evidence type="ECO:0000313" key="8">
    <source>
        <dbReference type="EMBL" id="NWN45991.1"/>
    </source>
</evidence>
<protein>
    <submittedName>
        <fullName evidence="8">AAA family ATPase</fullName>
    </submittedName>
</protein>
<dbReference type="SUPFAM" id="SSF52540">
    <property type="entry name" value="P-loop containing nucleoside triphosphate hydrolases"/>
    <property type="match status" value="1"/>
</dbReference>
<sequence length="774" mass="88939">MNYKNKNRFNIFPHSILILLFIIYFSSSTVYAVIQEEYKVVKNSANKIDYYPNILKKLEELNPGKKFILENPQNNKVYYNSKNAENNTVFFDKSIEYNQGDIKNQVTPLLVYFNGGTRDDNINNYDQLIKEKIHSNKVFIFKGLKGGGDNISLIIPPSKKQKKTFDDIAGLDEAKDQLREIAHYFNNKELYKQFNIKAPKGALLYAPPGTGKTILMEALANESGVPFIIADGPEFVKQYVGAGPEMLQEKFKEADKLAKESKKGCIIFIDEIDTIATKRTSDSQAAGLSHNKMVNTLLTLLDGMNSNPDVVIIGATNKDDILDEALTRPGRLDRKIYVGLPDKTSKIKLFEVFLKKYKENGQLDDNINYESLSDKATDFSGATISKVVNEVAFNIIQDILKEEIVEFIIDYYDNPQVQNKRAELQYGRIDSKTDLTKKEELLNYSATDLDKIAEKIKNIIFPNEKDYYVGYILKNKHHITSELDSDILQGNIEITDLNDENSLQNKRKDVLEIVVKNIKNFLISQKFKITEKYLNESIEQHLFGRKMLQRQYSEQEKKIVAANETGHALIQYLQKPDLFYKNTVELSNNPTAHNYVEEHSNFKTREQILKKVTFLLAGRAAEDVLIGSVSTKSQKDLEEAKKIIEEMVYNQGIEDNHYVSFNTFPSKDHIFYHSCNKLLNETYNKAKIHIQNNQFLAKEIQDKLLKENYINKQTMDELSRKNSLNKSDILKTDINPTSKKGLAGWIWLTIVLLISTVILWIVVLIIKKRNRKEV</sequence>
<keyword evidence="6" id="KW-0472">Membrane</keyword>
<dbReference type="InterPro" id="IPR037219">
    <property type="entry name" value="Peptidase_M41-like"/>
</dbReference>
<evidence type="ECO:0000259" key="7">
    <source>
        <dbReference type="SMART" id="SM00382"/>
    </source>
</evidence>
<evidence type="ECO:0000256" key="4">
    <source>
        <dbReference type="ARBA" id="ARBA00023054"/>
    </source>
</evidence>
<reference evidence="8 9" key="1">
    <citation type="submission" date="2020-06" db="EMBL/GenBank/DDBJ databases">
        <title>Draft genome sequence of Candidatus Phytoplasma pruni (X-disease group, subgroup 16SrIII-B) strain ChTDIII from Argentina.</title>
        <authorList>
            <person name="Fernandez F.D."/>
            <person name="Zuebert C."/>
            <person name="Huettel B."/>
            <person name="Kube M."/>
            <person name="Conci L.R."/>
        </authorList>
    </citation>
    <scope>NUCLEOTIDE SEQUENCE [LARGE SCALE GENOMIC DNA]</scope>
    <source>
        <strain evidence="8 9">ChTDIII</strain>
    </source>
</reference>
<evidence type="ECO:0000313" key="9">
    <source>
        <dbReference type="Proteomes" id="UP000568109"/>
    </source>
</evidence>
<evidence type="ECO:0000256" key="5">
    <source>
        <dbReference type="RuleBase" id="RU003651"/>
    </source>
</evidence>
<comment type="similarity">
    <text evidence="5">Belongs to the AAA ATPase family.</text>
</comment>
<dbReference type="Gene3D" id="1.20.58.760">
    <property type="entry name" value="Peptidase M41"/>
    <property type="match status" value="1"/>
</dbReference>
<dbReference type="AlphaFoldDB" id="A0A851HD32"/>
<dbReference type="GO" id="GO:0004176">
    <property type="term" value="F:ATP-dependent peptidase activity"/>
    <property type="evidence" value="ECO:0007669"/>
    <property type="project" value="InterPro"/>
</dbReference>
<feature type="transmembrane region" description="Helical" evidence="6">
    <location>
        <begin position="745"/>
        <end position="766"/>
    </location>
</feature>
<dbReference type="SUPFAM" id="SSF140990">
    <property type="entry name" value="FtsH protease domain-like"/>
    <property type="match status" value="1"/>
</dbReference>
<dbReference type="Pfam" id="PF00004">
    <property type="entry name" value="AAA"/>
    <property type="match status" value="1"/>
</dbReference>
<dbReference type="EMBL" id="JABUOH010000058">
    <property type="protein sequence ID" value="NWN45991.1"/>
    <property type="molecule type" value="Genomic_DNA"/>
</dbReference>
<accession>A0A851HD32</accession>
<organism evidence="8 9">
    <name type="scientific">Candidatus Phytoplasma pruni</name>
    <dbReference type="NCBI Taxonomy" id="479893"/>
    <lineage>
        <taxon>Bacteria</taxon>
        <taxon>Bacillati</taxon>
        <taxon>Mycoplasmatota</taxon>
        <taxon>Mollicutes</taxon>
        <taxon>Acholeplasmatales</taxon>
        <taxon>Acholeplasmataceae</taxon>
        <taxon>Candidatus Phytoplasma</taxon>
        <taxon>16SrIII (X-disease group)</taxon>
    </lineage>
</organism>
<dbReference type="GO" id="GO:0004222">
    <property type="term" value="F:metalloendopeptidase activity"/>
    <property type="evidence" value="ECO:0007669"/>
    <property type="project" value="InterPro"/>
</dbReference>
<keyword evidence="1" id="KW-1003">Cell membrane</keyword>
<keyword evidence="3 5" id="KW-0067">ATP-binding</keyword>
<dbReference type="PANTHER" id="PTHR23076">
    <property type="entry name" value="METALLOPROTEASE M41 FTSH"/>
    <property type="match status" value="1"/>
</dbReference>
<evidence type="ECO:0000256" key="6">
    <source>
        <dbReference type="SAM" id="Phobius"/>
    </source>
</evidence>
<evidence type="ECO:0000256" key="1">
    <source>
        <dbReference type="ARBA" id="ARBA00022475"/>
    </source>
</evidence>
<dbReference type="Gene3D" id="1.10.8.60">
    <property type="match status" value="1"/>
</dbReference>
<dbReference type="GO" id="GO:0005524">
    <property type="term" value="F:ATP binding"/>
    <property type="evidence" value="ECO:0007669"/>
    <property type="project" value="UniProtKB-KW"/>
</dbReference>
<keyword evidence="2 5" id="KW-0547">Nucleotide-binding</keyword>
<proteinExistence type="inferred from homology"/>
<dbReference type="InterPro" id="IPR003959">
    <property type="entry name" value="ATPase_AAA_core"/>
</dbReference>
<feature type="domain" description="AAA+ ATPase" evidence="7">
    <location>
        <begin position="198"/>
        <end position="342"/>
    </location>
</feature>
<keyword evidence="9" id="KW-1185">Reference proteome</keyword>
<dbReference type="Proteomes" id="UP000568109">
    <property type="component" value="Unassembled WGS sequence"/>
</dbReference>
<dbReference type="InterPro" id="IPR027417">
    <property type="entry name" value="P-loop_NTPase"/>
</dbReference>
<evidence type="ECO:0000256" key="2">
    <source>
        <dbReference type="ARBA" id="ARBA00022741"/>
    </source>
</evidence>
<dbReference type="GO" id="GO:0005886">
    <property type="term" value="C:plasma membrane"/>
    <property type="evidence" value="ECO:0007669"/>
    <property type="project" value="TreeGrafter"/>
</dbReference>
<dbReference type="InterPro" id="IPR000642">
    <property type="entry name" value="Peptidase_M41"/>
</dbReference>
<comment type="caution">
    <text evidence="8">The sequence shown here is derived from an EMBL/GenBank/DDBJ whole genome shotgun (WGS) entry which is preliminary data.</text>
</comment>
<dbReference type="FunFam" id="3.40.50.300:FF:001025">
    <property type="entry name" value="ATPase family, AAA domain-containing 2B"/>
    <property type="match status" value="1"/>
</dbReference>
<dbReference type="GO" id="GO:0006508">
    <property type="term" value="P:proteolysis"/>
    <property type="evidence" value="ECO:0007669"/>
    <property type="project" value="InterPro"/>
</dbReference>
<dbReference type="InterPro" id="IPR003593">
    <property type="entry name" value="AAA+_ATPase"/>
</dbReference>